<dbReference type="AlphaFoldDB" id="A0A1V3C1U8"/>
<dbReference type="NCBIfam" id="TIGR01460">
    <property type="entry name" value="HAD-SF-IIA"/>
    <property type="match status" value="1"/>
</dbReference>
<dbReference type="InterPro" id="IPR041065">
    <property type="entry name" value="GNAT-like"/>
</dbReference>
<evidence type="ECO:0000259" key="1">
    <source>
        <dbReference type="Pfam" id="PF18407"/>
    </source>
</evidence>
<dbReference type="InterPro" id="IPR036412">
    <property type="entry name" value="HAD-like_sf"/>
</dbReference>
<dbReference type="OrthoDB" id="3400930at2"/>
<dbReference type="SUPFAM" id="SSF56784">
    <property type="entry name" value="HAD-like"/>
    <property type="match status" value="1"/>
</dbReference>
<comment type="caution">
    <text evidence="2">The sequence shown here is derived from an EMBL/GenBank/DDBJ whole genome shotgun (WGS) entry which is preliminary data.</text>
</comment>
<accession>A0A1V3C1U8</accession>
<keyword evidence="3" id="KW-1185">Reference proteome</keyword>
<keyword evidence="2" id="KW-0378">Hydrolase</keyword>
<dbReference type="GO" id="GO:0016791">
    <property type="term" value="F:phosphatase activity"/>
    <property type="evidence" value="ECO:0007669"/>
    <property type="project" value="TreeGrafter"/>
</dbReference>
<dbReference type="PANTHER" id="PTHR19288">
    <property type="entry name" value="4-NITROPHENYLPHOSPHATASE-RELATED"/>
    <property type="match status" value="1"/>
</dbReference>
<sequence>MSLLAADRPLNEIHDAMLLDLDGVVYIGHRAVPAAPDAVGKARAAGARVAFVTNNAGRTPARIAEHLTDLGVAATPEDVVTSAEAAARLVAERYPAGSEVLVVGDTALRQAVRRMGLRPASVDTGAAVAVIQGYSRNMTRDLLDQGTLAVRRGAFYVASNGDATAPGEWGITPGNGSFVRVIANATGVEPVIAGKPMRPLHEEGIMRTGARNPLIVGDRLDTDIEGATTHGAAGLLVLSGVATPLDALAAPEHQRPRYLAWDLSGMNHTHPAVVREEVREGDRTRCEGWTVTVTGGTPRLEGTGDRLDGLRALCAAVWADGSVDPSGPAVREALARLGW</sequence>
<dbReference type="InterPro" id="IPR023214">
    <property type="entry name" value="HAD_sf"/>
</dbReference>
<evidence type="ECO:0000313" key="2">
    <source>
        <dbReference type="EMBL" id="OOC54628.1"/>
    </source>
</evidence>
<evidence type="ECO:0000313" key="3">
    <source>
        <dbReference type="Proteomes" id="UP000189004"/>
    </source>
</evidence>
<feature type="domain" description="GCN5-related N-acetyltransferase-like" evidence="1">
    <location>
        <begin position="286"/>
        <end position="339"/>
    </location>
</feature>
<organism evidence="2 3">
    <name type="scientific">Nocardiopsis sinuspersici</name>
    <dbReference type="NCBI Taxonomy" id="501010"/>
    <lineage>
        <taxon>Bacteria</taxon>
        <taxon>Bacillati</taxon>
        <taxon>Actinomycetota</taxon>
        <taxon>Actinomycetes</taxon>
        <taxon>Streptosporangiales</taxon>
        <taxon>Nocardiopsidaceae</taxon>
        <taxon>Nocardiopsis</taxon>
    </lineage>
</organism>
<dbReference type="Gene3D" id="3.40.50.1000">
    <property type="entry name" value="HAD superfamily/HAD-like"/>
    <property type="match status" value="2"/>
</dbReference>
<dbReference type="InterPro" id="IPR006357">
    <property type="entry name" value="HAD-SF_hydro_IIA"/>
</dbReference>
<dbReference type="Pfam" id="PF18407">
    <property type="entry name" value="GNAT_like"/>
    <property type="match status" value="1"/>
</dbReference>
<proteinExistence type="predicted"/>
<dbReference type="GO" id="GO:0005737">
    <property type="term" value="C:cytoplasm"/>
    <property type="evidence" value="ECO:0007669"/>
    <property type="project" value="TreeGrafter"/>
</dbReference>
<gene>
    <name evidence="2" type="ORF">NOSIN_13080</name>
</gene>
<protein>
    <submittedName>
        <fullName evidence="2">HAD family hydrolase</fullName>
    </submittedName>
</protein>
<dbReference type="Proteomes" id="UP000189004">
    <property type="component" value="Unassembled WGS sequence"/>
</dbReference>
<reference evidence="3" key="1">
    <citation type="submission" date="2016-08" db="EMBL/GenBank/DDBJ databases">
        <authorList>
            <person name="Tokovenko B."/>
            <person name="Kalinowski J."/>
        </authorList>
    </citation>
    <scope>NUCLEOTIDE SEQUENCE [LARGE SCALE GENOMIC DNA]</scope>
    <source>
        <strain evidence="3">UTMC102</strain>
    </source>
</reference>
<dbReference type="EMBL" id="MCOK01000001">
    <property type="protein sequence ID" value="OOC54628.1"/>
    <property type="molecule type" value="Genomic_DNA"/>
</dbReference>
<dbReference type="RefSeq" id="WP_077691035.1">
    <property type="nucleotide sequence ID" value="NZ_MCOK01000001.1"/>
</dbReference>
<dbReference type="PANTHER" id="PTHR19288:SF95">
    <property type="entry name" value="D-GLYCEROL 3-PHOSPHATE PHOSPHATASE"/>
    <property type="match status" value="1"/>
</dbReference>
<dbReference type="Pfam" id="PF13344">
    <property type="entry name" value="Hydrolase_6"/>
    <property type="match status" value="1"/>
</dbReference>
<dbReference type="STRING" id="501010.NOSIN_13080"/>
<name>A0A1V3C1U8_9ACTN</name>
<dbReference type="Pfam" id="PF13242">
    <property type="entry name" value="Hydrolase_like"/>
    <property type="match status" value="1"/>
</dbReference>